<accession>A0ACC2AZL3</accession>
<gene>
    <name evidence="1" type="ORF">O6H91_18G032600</name>
</gene>
<organism evidence="1 2">
    <name type="scientific">Diphasiastrum complanatum</name>
    <name type="common">Issler's clubmoss</name>
    <name type="synonym">Lycopodium complanatum</name>
    <dbReference type="NCBI Taxonomy" id="34168"/>
    <lineage>
        <taxon>Eukaryota</taxon>
        <taxon>Viridiplantae</taxon>
        <taxon>Streptophyta</taxon>
        <taxon>Embryophyta</taxon>
        <taxon>Tracheophyta</taxon>
        <taxon>Lycopodiopsida</taxon>
        <taxon>Lycopodiales</taxon>
        <taxon>Lycopodiaceae</taxon>
        <taxon>Lycopodioideae</taxon>
        <taxon>Diphasiastrum</taxon>
    </lineage>
</organism>
<reference evidence="2" key="1">
    <citation type="journal article" date="2024" name="Proc. Natl. Acad. Sci. U.S.A.">
        <title>Extraordinary preservation of gene collinearity over three hundred million years revealed in homosporous lycophytes.</title>
        <authorList>
            <person name="Li C."/>
            <person name="Wickell D."/>
            <person name="Kuo L.Y."/>
            <person name="Chen X."/>
            <person name="Nie B."/>
            <person name="Liao X."/>
            <person name="Peng D."/>
            <person name="Ji J."/>
            <person name="Jenkins J."/>
            <person name="Williams M."/>
            <person name="Shu S."/>
            <person name="Plott C."/>
            <person name="Barry K."/>
            <person name="Rajasekar S."/>
            <person name="Grimwood J."/>
            <person name="Han X."/>
            <person name="Sun S."/>
            <person name="Hou Z."/>
            <person name="He W."/>
            <person name="Dai G."/>
            <person name="Sun C."/>
            <person name="Schmutz J."/>
            <person name="Leebens-Mack J.H."/>
            <person name="Li F.W."/>
            <person name="Wang L."/>
        </authorList>
    </citation>
    <scope>NUCLEOTIDE SEQUENCE [LARGE SCALE GENOMIC DNA]</scope>
    <source>
        <strain evidence="2">cv. PW_Plant_1</strain>
    </source>
</reference>
<dbReference type="Proteomes" id="UP001162992">
    <property type="component" value="Chromosome 18"/>
</dbReference>
<sequence>MKCHSGMADNNDLFKKAQYSGQPASLGFGAWARATNPWTGVHDQDYHTPLLDNVQVLKSASRVVMEPGNFEHSNHSLNHAMNSSFSSEMVSDDVSPRLKPSVVPTGTQSNEKRPPFCDSHLLNVEVTQSPVTRSQARNTDLDQIKGLNGGSVGEKDSGIALSPSSLYTDEGGLSGQDVKKTHVQTVFAGQNSGLVSDMHAASNSHSFSVHAILQKETSQDLGNEALEYWQHIMYQQYLQELYRQQSLQLEEYSRRQLQLFLAIQNQGLNNQSLALFEEEWVKLALEYQRYFVQPNIFQPLIYGGNPYGPLHESSLGHSEDNKSTESHETLLAPGFAVPPSQLFPLFIGSTSGYTSPNFVPPTEGSYYELLAAIGKVPFVLPNGSMHAASTVAIGHGEEKVSQEQNHASRGTDSEKLNSVGELPAQTGTQTISQSVGNKKASTFFSQDGFQSPSELVYFLDEHNKVGVATTGNLISTPFGYYCPIKCTDLNQRMNICGGSTNQGNHHIATSLTQVVDAGNLHPREGSLQECLKNVGDKQCSSWTVHDTDKNSPFHGVPNECVHMDERKKQNLLHFREMQIESAIQQQSILETNELDSRRDLSLQHSNSGALRLLSASNVRQNNSESLDNSLRIGERFEVSDQNILVHKQIFVQKQNGMQMVESLFETDLYGRQENAWKTSSIQKGLQQRDISQCSEDLDSQGQESPLCTGEAGENLVQRPLAGSFAYAIPEHYPLSVQLTENTYAQEEKGQDGNNRVNELYPESCGSTVQLPGTIQNSQNTIRQDNSSYVSPMLDARPLGKQALHELQQRDDPLWKFVVNHSLLNTRPTSKKKVVSLSSAMQVEGCRTDLRRVMGEDERHTISAKRLLQGNIAADFASPHRIGDNSADATLSDKDLHLHLQGKDSSAYTSIEQVTQQEAYYFRAPAIIEPISDTAQAGASSNAPRTTVPYTASSAEQLRLTSSCPFPAAFSDDHVGISFKLENITDKGAYLSAASGSHCIDSSIKPAAPVSFTSEQGSSSQRNTNNGIVSMHQSGVFKDLKFSNLMNGFKTFLAEHGAERLFPRVYESYRIPVSKPANILTVKSPNAGCTQASCLNTESPSTLGATPLFADMGSNLDKKAMSANSGSHNRSLNEKSSSKFNSSENWPISRTEEQTSLRLSKKHEFQPCPSESEMHRTIEAQPNEAQDWPSLRSRTPASQDHQVSNLICKKSSNTEREAKCLSKLGQYGESIIPGISQSRGYAELAVKVADIVTGQHSCSLEIESKPMISETIDVELNPAFVSGRPEMADDRSNTESQSNPPVQISSKALNESSIQLFQLRGHTEEVLLPGIYARNQNTFSTAEEDSFQHNDLLTAEFASSTRHSGDLDLQDSNSRPSSGTRKIAASVRYQAAALKFADSEPLMVPPLKRKDHPTCVPWRAAMAQPAALLPTNRGAELQWAAALNRLTEKDGNGVDLKDENTHSILHAKQRLKLTTQLLQTIVAPVPAELMESKTIADREAAAYILARLVLGEACSMAGSRSGICKSSNHIDLSGKHQEVVTGRNALEVAEYSKERAKQLERDLSRIEDLPCTLEIMRGMQELDKLSISNRLVARHSEVFPIEECSYGSGRKILSDLSVGFHKVFPRRYVRAVPMPSSLPHGAHLTSL</sequence>
<dbReference type="EMBL" id="CM055109">
    <property type="protein sequence ID" value="KAJ7522959.1"/>
    <property type="molecule type" value="Genomic_DNA"/>
</dbReference>
<protein>
    <submittedName>
        <fullName evidence="1">Uncharacterized protein</fullName>
    </submittedName>
</protein>
<name>A0ACC2AZL3_DIPCM</name>
<proteinExistence type="predicted"/>
<evidence type="ECO:0000313" key="2">
    <source>
        <dbReference type="Proteomes" id="UP001162992"/>
    </source>
</evidence>
<keyword evidence="2" id="KW-1185">Reference proteome</keyword>
<evidence type="ECO:0000313" key="1">
    <source>
        <dbReference type="EMBL" id="KAJ7522959.1"/>
    </source>
</evidence>
<comment type="caution">
    <text evidence="1">The sequence shown here is derived from an EMBL/GenBank/DDBJ whole genome shotgun (WGS) entry which is preliminary data.</text>
</comment>